<organism evidence="2 3">
    <name type="scientific">Solanum tuberosum</name>
    <name type="common">Potato</name>
    <dbReference type="NCBI Taxonomy" id="4113"/>
    <lineage>
        <taxon>Eukaryota</taxon>
        <taxon>Viridiplantae</taxon>
        <taxon>Streptophyta</taxon>
        <taxon>Embryophyta</taxon>
        <taxon>Tracheophyta</taxon>
        <taxon>Spermatophyta</taxon>
        <taxon>Magnoliopsida</taxon>
        <taxon>eudicotyledons</taxon>
        <taxon>Gunneridae</taxon>
        <taxon>Pentapetalae</taxon>
        <taxon>asterids</taxon>
        <taxon>lamiids</taxon>
        <taxon>Solanales</taxon>
        <taxon>Solanaceae</taxon>
        <taxon>Solanoideae</taxon>
        <taxon>Solaneae</taxon>
        <taxon>Solanum</taxon>
    </lineage>
</organism>
<dbReference type="EMBL" id="JAIVGD010000019">
    <property type="protein sequence ID" value="KAH0748325.1"/>
    <property type="molecule type" value="Genomic_DNA"/>
</dbReference>
<protein>
    <recommendedName>
        <fullName evidence="1">GAG-pre-integrase domain-containing protein</fullName>
    </recommendedName>
</protein>
<evidence type="ECO:0000313" key="2">
    <source>
        <dbReference type="EMBL" id="KAH0748325.1"/>
    </source>
</evidence>
<dbReference type="Pfam" id="PF13976">
    <property type="entry name" value="gag_pre-integrs"/>
    <property type="match status" value="1"/>
</dbReference>
<gene>
    <name evidence="2" type="ORF">KY290_027557</name>
</gene>
<accession>A0ABQ7UFD1</accession>
<dbReference type="Proteomes" id="UP000826656">
    <property type="component" value="Unassembled WGS sequence"/>
</dbReference>
<reference evidence="2 3" key="1">
    <citation type="journal article" date="2021" name="bioRxiv">
        <title>Chromosome-scale and haplotype-resolved genome assembly of a tetraploid potato cultivar.</title>
        <authorList>
            <person name="Sun H."/>
            <person name="Jiao W.-B."/>
            <person name="Krause K."/>
            <person name="Campoy J.A."/>
            <person name="Goel M."/>
            <person name="Folz-Donahue K."/>
            <person name="Kukat C."/>
            <person name="Huettel B."/>
            <person name="Schneeberger K."/>
        </authorList>
    </citation>
    <scope>NUCLEOTIDE SEQUENCE [LARGE SCALE GENOMIC DNA]</scope>
    <source>
        <strain evidence="2">SolTubOtavaFocal</strain>
        <tissue evidence="2">Leaves</tissue>
    </source>
</reference>
<evidence type="ECO:0000313" key="3">
    <source>
        <dbReference type="Proteomes" id="UP000826656"/>
    </source>
</evidence>
<feature type="domain" description="GAG-pre-integrase" evidence="1">
    <location>
        <begin position="21"/>
        <end position="71"/>
    </location>
</feature>
<name>A0ABQ7UFD1_SOLTU</name>
<comment type="caution">
    <text evidence="2">The sequence shown here is derived from an EMBL/GenBank/DDBJ whole genome shotgun (WGS) entry which is preliminary data.</text>
</comment>
<keyword evidence="3" id="KW-1185">Reference proteome</keyword>
<sequence>MWLNQDILTRKTLGYGVKWGKLYYLELAEIAKHNFGQACHTSGIEKAKEKIWLSHRRLGHISFAYLKTLRPNFQREYRCYDPQNKKLYVILDVSFHENEPYYGGGVSSSTLCEENVSEALEPNKQDTGIPLDQGEFLDLRIARDIE</sequence>
<proteinExistence type="predicted"/>
<evidence type="ECO:0000259" key="1">
    <source>
        <dbReference type="Pfam" id="PF13976"/>
    </source>
</evidence>
<dbReference type="InterPro" id="IPR025724">
    <property type="entry name" value="GAG-pre-integrase_dom"/>
</dbReference>